<dbReference type="PROSITE" id="PS50043">
    <property type="entry name" value="HTH_LUXR_2"/>
    <property type="match status" value="1"/>
</dbReference>
<dbReference type="InterPro" id="IPR000792">
    <property type="entry name" value="Tscrpt_reg_LuxR_C"/>
</dbReference>
<dbReference type="GO" id="GO:0003677">
    <property type="term" value="F:DNA binding"/>
    <property type="evidence" value="ECO:0007669"/>
    <property type="project" value="InterPro"/>
</dbReference>
<evidence type="ECO:0000256" key="1">
    <source>
        <dbReference type="SAM" id="Phobius"/>
    </source>
</evidence>
<dbReference type="Pfam" id="PF00196">
    <property type="entry name" value="GerE"/>
    <property type="match status" value="1"/>
</dbReference>
<dbReference type="STRING" id="1123272.SAMN02745824_1113"/>
<dbReference type="CDD" id="cd06170">
    <property type="entry name" value="LuxR_C_like"/>
    <property type="match status" value="1"/>
</dbReference>
<evidence type="ECO:0000313" key="3">
    <source>
        <dbReference type="EMBL" id="SIN62685.1"/>
    </source>
</evidence>
<dbReference type="SUPFAM" id="SSF46894">
    <property type="entry name" value="C-terminal effector domain of the bipartite response regulators"/>
    <property type="match status" value="1"/>
</dbReference>
<evidence type="ECO:0000259" key="2">
    <source>
        <dbReference type="PROSITE" id="PS50043"/>
    </source>
</evidence>
<accession>A0A1N6CW28</accession>
<sequence>MGQSGVKQLSEKEKVVLRLLLRGYDAKTAAYELDITPNSLNERLRSVRKKLNVTSSREAARIFGESEKNSPKNFGYKEFGIAEKPESPPVHAMSEAQTQIGHDTKMPSSLREMQAPYEFAPTSRSMAWSIPFLRQGDVGNDLSKRERLKAIADLTTKLATTFALICLAAVLISTLISRT</sequence>
<organism evidence="3 4">
    <name type="scientific">Parasphingorhabdus marina DSM 22363</name>
    <dbReference type="NCBI Taxonomy" id="1123272"/>
    <lineage>
        <taxon>Bacteria</taxon>
        <taxon>Pseudomonadati</taxon>
        <taxon>Pseudomonadota</taxon>
        <taxon>Alphaproteobacteria</taxon>
        <taxon>Sphingomonadales</taxon>
        <taxon>Sphingomonadaceae</taxon>
        <taxon>Parasphingorhabdus</taxon>
    </lineage>
</organism>
<keyword evidence="4" id="KW-1185">Reference proteome</keyword>
<keyword evidence="1" id="KW-0812">Transmembrane</keyword>
<keyword evidence="1" id="KW-1133">Transmembrane helix</keyword>
<dbReference type="InterPro" id="IPR036388">
    <property type="entry name" value="WH-like_DNA-bd_sf"/>
</dbReference>
<evidence type="ECO:0000313" key="4">
    <source>
        <dbReference type="Proteomes" id="UP000185192"/>
    </source>
</evidence>
<dbReference type="GO" id="GO:0006355">
    <property type="term" value="P:regulation of DNA-templated transcription"/>
    <property type="evidence" value="ECO:0007669"/>
    <property type="project" value="InterPro"/>
</dbReference>
<reference evidence="4" key="1">
    <citation type="submission" date="2016-11" db="EMBL/GenBank/DDBJ databases">
        <authorList>
            <person name="Varghese N."/>
            <person name="Submissions S."/>
        </authorList>
    </citation>
    <scope>NUCLEOTIDE SEQUENCE [LARGE SCALE GENOMIC DNA]</scope>
    <source>
        <strain evidence="4">DSM 22363</strain>
    </source>
</reference>
<feature type="domain" description="HTH luxR-type" evidence="2">
    <location>
        <begin position="2"/>
        <end position="67"/>
    </location>
</feature>
<dbReference type="Gene3D" id="1.10.10.10">
    <property type="entry name" value="Winged helix-like DNA-binding domain superfamily/Winged helix DNA-binding domain"/>
    <property type="match status" value="1"/>
</dbReference>
<feature type="transmembrane region" description="Helical" evidence="1">
    <location>
        <begin position="154"/>
        <end position="176"/>
    </location>
</feature>
<dbReference type="SMART" id="SM00421">
    <property type="entry name" value="HTH_LUXR"/>
    <property type="match status" value="1"/>
</dbReference>
<protein>
    <submittedName>
        <fullName evidence="3">Regulatory protein, luxR family</fullName>
    </submittedName>
</protein>
<dbReference type="RefSeq" id="WP_074204081.1">
    <property type="nucleotide sequence ID" value="NZ_FSQW01000001.1"/>
</dbReference>
<dbReference type="AlphaFoldDB" id="A0A1N6CW28"/>
<name>A0A1N6CW28_9SPHN</name>
<dbReference type="EMBL" id="FSQW01000001">
    <property type="protein sequence ID" value="SIN62685.1"/>
    <property type="molecule type" value="Genomic_DNA"/>
</dbReference>
<gene>
    <name evidence="3" type="ORF">SAMN02745824_1113</name>
</gene>
<proteinExistence type="predicted"/>
<keyword evidence="1" id="KW-0472">Membrane</keyword>
<dbReference type="Proteomes" id="UP000185192">
    <property type="component" value="Unassembled WGS sequence"/>
</dbReference>
<dbReference type="InterPro" id="IPR016032">
    <property type="entry name" value="Sig_transdc_resp-reg_C-effctor"/>
</dbReference>